<reference evidence="1" key="1">
    <citation type="journal article" date="2014" name="Nat. Commun.">
        <title>Genome sequence of mungbean and insights into evolution within Vigna species.</title>
        <authorList>
            <person name="Kang Y.J."/>
            <person name="Kim S.K."/>
            <person name="Kim M.Y."/>
            <person name="Lestari P."/>
            <person name="Kim K.H."/>
            <person name="Ha B.K."/>
            <person name="Jun T.H."/>
            <person name="Hwang W.J."/>
            <person name="Lee T."/>
            <person name="Lee J."/>
            <person name="Shim S."/>
            <person name="Yoon M.Y."/>
            <person name="Jang Y.E."/>
            <person name="Han K.S."/>
            <person name="Taeprayoon P."/>
            <person name="Yoon N."/>
            <person name="Somta P."/>
            <person name="Tanya P."/>
            <person name="Kim K.S."/>
            <person name="Gwag J.G."/>
            <person name="Moon J.K."/>
            <person name="Lee Y.H."/>
            <person name="Park B.S."/>
            <person name="Bombarely A."/>
            <person name="Doyle J.J."/>
            <person name="Jackson S.A."/>
            <person name="Schafleitner R."/>
            <person name="Srinives P."/>
            <person name="Varshney R.K."/>
            <person name="Lee S.H."/>
        </authorList>
    </citation>
    <scope>NUCLEOTIDE SEQUENCE [LARGE SCALE GENOMIC DNA]</scope>
    <source>
        <strain evidence="1">cv. VC1973A</strain>
    </source>
</reference>
<dbReference type="Pfam" id="PF14299">
    <property type="entry name" value="PP2"/>
    <property type="match status" value="1"/>
</dbReference>
<dbReference type="PANTHER" id="PTHR32278:SF2">
    <property type="entry name" value="PROTEIN PHLOEM PROTEIN 2-LIKE A9"/>
    <property type="match status" value="1"/>
</dbReference>
<dbReference type="KEGG" id="vra:106755561"/>
<dbReference type="Proteomes" id="UP000087766">
    <property type="component" value="Chromosome 2"/>
</dbReference>
<dbReference type="GeneID" id="106755561"/>
<reference evidence="2" key="2">
    <citation type="submission" date="2025-08" db="UniProtKB">
        <authorList>
            <consortium name="RefSeq"/>
        </authorList>
    </citation>
    <scope>IDENTIFICATION</scope>
    <source>
        <tissue evidence="2">Leaf</tissue>
    </source>
</reference>
<dbReference type="PANTHER" id="PTHR32278">
    <property type="entry name" value="F-BOX DOMAIN-CONTAINING PROTEIN"/>
    <property type="match status" value="1"/>
</dbReference>
<name>A0A1S3THI4_VIGRR</name>
<evidence type="ECO:0000313" key="1">
    <source>
        <dbReference type="Proteomes" id="UP000087766"/>
    </source>
</evidence>
<dbReference type="InterPro" id="IPR025886">
    <property type="entry name" value="PP2-like"/>
</dbReference>
<keyword evidence="1" id="KW-1185">Reference proteome</keyword>
<dbReference type="STRING" id="3916.A0A1S3THI4"/>
<sequence length="158" mass="17815">MPFKKPHHTSDKSCMKKDDDKFEILPRGLNIVWGNDSRYWRIPEEGPAELIQVSWLEVSGVVQITKAGTYSVSFEVKVKEDGFGWAGTDVLVMAKIGKTGKYRFQANRLSPGENIIPFKRLEIPVVGPSDLHFGLYEVWSGKWKGGLQIIKAVIQPLN</sequence>
<protein>
    <submittedName>
        <fullName evidence="2">Protein PHLOEM PROTEIN 2-LIKE A9</fullName>
    </submittedName>
</protein>
<proteinExistence type="predicted"/>
<dbReference type="OrthoDB" id="2107747at2759"/>
<gene>
    <name evidence="2" type="primary">LOC106755561</name>
</gene>
<accession>A0A1S3THI4</accession>
<organism evidence="1 2">
    <name type="scientific">Vigna radiata var. radiata</name>
    <name type="common">Mung bean</name>
    <name type="synonym">Phaseolus aureus</name>
    <dbReference type="NCBI Taxonomy" id="3916"/>
    <lineage>
        <taxon>Eukaryota</taxon>
        <taxon>Viridiplantae</taxon>
        <taxon>Streptophyta</taxon>
        <taxon>Embryophyta</taxon>
        <taxon>Tracheophyta</taxon>
        <taxon>Spermatophyta</taxon>
        <taxon>Magnoliopsida</taxon>
        <taxon>eudicotyledons</taxon>
        <taxon>Gunneridae</taxon>
        <taxon>Pentapetalae</taxon>
        <taxon>rosids</taxon>
        <taxon>fabids</taxon>
        <taxon>Fabales</taxon>
        <taxon>Fabaceae</taxon>
        <taxon>Papilionoideae</taxon>
        <taxon>50 kb inversion clade</taxon>
        <taxon>NPAAA clade</taxon>
        <taxon>indigoferoid/millettioid clade</taxon>
        <taxon>Phaseoleae</taxon>
        <taxon>Vigna</taxon>
    </lineage>
</organism>
<dbReference type="AlphaFoldDB" id="A0A1S3THI4"/>
<evidence type="ECO:0000313" key="2">
    <source>
        <dbReference type="RefSeq" id="XP_014493220.1"/>
    </source>
</evidence>
<dbReference type="RefSeq" id="XP_014493220.1">
    <property type="nucleotide sequence ID" value="XM_014637734.2"/>
</dbReference>